<reference evidence="2" key="1">
    <citation type="submission" date="2018-07" db="EMBL/GenBank/DDBJ databases">
        <authorList>
            <person name="Quirk P.G."/>
            <person name="Krulwich T.A."/>
        </authorList>
    </citation>
    <scope>NUCLEOTIDE SEQUENCE</scope>
</reference>
<proteinExistence type="predicted"/>
<feature type="region of interest" description="Disordered" evidence="1">
    <location>
        <begin position="1"/>
        <end position="64"/>
    </location>
</feature>
<sequence>MTRREGPGGRKQGQAAHRTRPGQPCASFGILIQGIIGAPGPEAGQGAGAASEHEQEDGRRTDRP</sequence>
<evidence type="ECO:0000313" key="2">
    <source>
        <dbReference type="EMBL" id="SUS04593.1"/>
    </source>
</evidence>
<organism evidence="2">
    <name type="scientific">metagenome</name>
    <dbReference type="NCBI Taxonomy" id="256318"/>
    <lineage>
        <taxon>unclassified sequences</taxon>
        <taxon>metagenomes</taxon>
    </lineage>
</organism>
<evidence type="ECO:0000256" key="1">
    <source>
        <dbReference type="SAM" id="MobiDB-lite"/>
    </source>
</evidence>
<gene>
    <name evidence="2" type="ORF">DF3PB_1340001</name>
</gene>
<accession>A0A380T8X2</accession>
<protein>
    <submittedName>
        <fullName evidence="2">Uncharacterized protein</fullName>
    </submittedName>
</protein>
<feature type="compositionally biased region" description="Basic and acidic residues" evidence="1">
    <location>
        <begin position="51"/>
        <end position="64"/>
    </location>
</feature>
<name>A0A380T8X2_9ZZZZ</name>
<dbReference type="EMBL" id="UIDG01000040">
    <property type="protein sequence ID" value="SUS04593.1"/>
    <property type="molecule type" value="Genomic_DNA"/>
</dbReference>
<dbReference type="AlphaFoldDB" id="A0A380T8X2"/>
<feature type="compositionally biased region" description="Low complexity" evidence="1">
    <location>
        <begin position="32"/>
        <end position="50"/>
    </location>
</feature>